<dbReference type="Proteomes" id="UP000093197">
    <property type="component" value="Unassembled WGS sequence"/>
</dbReference>
<evidence type="ECO:0000256" key="6">
    <source>
        <dbReference type="SAM" id="Phobius"/>
    </source>
</evidence>
<feature type="transmembrane region" description="Helical" evidence="6">
    <location>
        <begin position="523"/>
        <end position="541"/>
    </location>
</feature>
<keyword evidence="5 6" id="KW-0472">Membrane</keyword>
<organism evidence="7 8">
    <name type="scientific">Bacteroides fragilis</name>
    <dbReference type="NCBI Taxonomy" id="817"/>
    <lineage>
        <taxon>Bacteria</taxon>
        <taxon>Pseudomonadati</taxon>
        <taxon>Bacteroidota</taxon>
        <taxon>Bacteroidia</taxon>
        <taxon>Bacteroidales</taxon>
        <taxon>Bacteroidaceae</taxon>
        <taxon>Bacteroides</taxon>
    </lineage>
</organism>
<dbReference type="AlphaFoldDB" id="A0A853PYU1"/>
<evidence type="ECO:0000256" key="4">
    <source>
        <dbReference type="ARBA" id="ARBA00022989"/>
    </source>
</evidence>
<dbReference type="PIRSF" id="PIRSF006060">
    <property type="entry name" value="AA_transporter"/>
    <property type="match status" value="1"/>
</dbReference>
<evidence type="ECO:0000256" key="2">
    <source>
        <dbReference type="ARBA" id="ARBA00022448"/>
    </source>
</evidence>
<feature type="transmembrane region" description="Helical" evidence="6">
    <location>
        <begin position="431"/>
        <end position="451"/>
    </location>
</feature>
<feature type="transmembrane region" description="Helical" evidence="6">
    <location>
        <begin position="31"/>
        <end position="55"/>
    </location>
</feature>
<feature type="transmembrane region" description="Helical" evidence="6">
    <location>
        <begin position="402"/>
        <end position="419"/>
    </location>
</feature>
<proteinExistence type="predicted"/>
<evidence type="ECO:0000256" key="5">
    <source>
        <dbReference type="ARBA" id="ARBA00023136"/>
    </source>
</evidence>
<feature type="transmembrane region" description="Helical" evidence="6">
    <location>
        <begin position="61"/>
        <end position="81"/>
    </location>
</feature>
<keyword evidence="2" id="KW-0813">Transport</keyword>
<dbReference type="Gene3D" id="1.20.1740.10">
    <property type="entry name" value="Amino acid/polyamine transporter I"/>
    <property type="match status" value="1"/>
</dbReference>
<dbReference type="PANTHER" id="PTHR43243:SF4">
    <property type="entry name" value="CATIONIC AMINO ACID TRANSPORTER 4"/>
    <property type="match status" value="1"/>
</dbReference>
<dbReference type="EMBL" id="LIDT01000009">
    <property type="protein sequence ID" value="OCR34854.1"/>
    <property type="molecule type" value="Genomic_DNA"/>
</dbReference>
<dbReference type="Pfam" id="PF13520">
    <property type="entry name" value="AA_permease_2"/>
    <property type="match status" value="1"/>
</dbReference>
<feature type="transmembrane region" description="Helical" evidence="6">
    <location>
        <begin position="225"/>
        <end position="250"/>
    </location>
</feature>
<feature type="transmembrane region" description="Helical" evidence="6">
    <location>
        <begin position="262"/>
        <end position="282"/>
    </location>
</feature>
<dbReference type="GO" id="GO:0016020">
    <property type="term" value="C:membrane"/>
    <property type="evidence" value="ECO:0007669"/>
    <property type="project" value="UniProtKB-SubCell"/>
</dbReference>
<reference evidence="7 8" key="1">
    <citation type="journal article" date="2016" name="PLoS ONE">
        <title>Genomic Diversity of Enterotoxigenic Strains of Bacteroides fragilis.</title>
        <authorList>
            <person name="Pierce J.V."/>
            <person name="Bernstein H.D."/>
        </authorList>
    </citation>
    <scope>NUCLEOTIDE SEQUENCE [LARGE SCALE GENOMIC DNA]</scope>
    <source>
        <strain evidence="7 8">20793-3</strain>
    </source>
</reference>
<protein>
    <submittedName>
        <fullName evidence="7">Amino acid permease</fullName>
    </submittedName>
</protein>
<feature type="transmembrane region" description="Helical" evidence="6">
    <location>
        <begin position="93"/>
        <end position="111"/>
    </location>
</feature>
<comment type="caution">
    <text evidence="7">The sequence shown here is derived from an EMBL/GenBank/DDBJ whole genome shotgun (WGS) entry which is preliminary data.</text>
</comment>
<evidence type="ECO:0000256" key="3">
    <source>
        <dbReference type="ARBA" id="ARBA00022692"/>
    </source>
</evidence>
<dbReference type="RefSeq" id="WP_066402749.1">
    <property type="nucleotide sequence ID" value="NZ_LIDT01000009.1"/>
</dbReference>
<name>A0A853PYU1_BACFG</name>
<keyword evidence="3 6" id="KW-0812">Transmembrane</keyword>
<feature type="transmembrane region" description="Helical" evidence="6">
    <location>
        <begin position="378"/>
        <end position="396"/>
    </location>
</feature>
<dbReference type="PANTHER" id="PTHR43243">
    <property type="entry name" value="INNER MEMBRANE TRANSPORTER YGJI-RELATED"/>
    <property type="match status" value="1"/>
</dbReference>
<dbReference type="GO" id="GO:0015171">
    <property type="term" value="F:amino acid transmembrane transporter activity"/>
    <property type="evidence" value="ECO:0007669"/>
    <property type="project" value="TreeGrafter"/>
</dbReference>
<evidence type="ECO:0000313" key="7">
    <source>
        <dbReference type="EMBL" id="OCR34854.1"/>
    </source>
</evidence>
<comment type="subcellular location">
    <subcellularLocation>
        <location evidence="1">Membrane</location>
        <topology evidence="1">Multi-pass membrane protein</topology>
    </subcellularLocation>
</comment>
<feature type="transmembrane region" description="Helical" evidence="6">
    <location>
        <begin position="457"/>
        <end position="474"/>
    </location>
</feature>
<feature type="transmembrane region" description="Helical" evidence="6">
    <location>
        <begin position="155"/>
        <end position="173"/>
    </location>
</feature>
<gene>
    <name evidence="7" type="ORF">AC094_06630</name>
</gene>
<feature type="transmembrane region" description="Helical" evidence="6">
    <location>
        <begin position="185"/>
        <end position="205"/>
    </location>
</feature>
<evidence type="ECO:0000313" key="8">
    <source>
        <dbReference type="Proteomes" id="UP000093197"/>
    </source>
</evidence>
<accession>A0A853PYU1</accession>
<dbReference type="InterPro" id="IPR002293">
    <property type="entry name" value="AA/rel_permease1"/>
</dbReference>
<feature type="transmembrane region" description="Helical" evidence="6">
    <location>
        <begin position="326"/>
        <end position="345"/>
    </location>
</feature>
<feature type="transmembrane region" description="Helical" evidence="6">
    <location>
        <begin position="494"/>
        <end position="511"/>
    </location>
</feature>
<evidence type="ECO:0000256" key="1">
    <source>
        <dbReference type="ARBA" id="ARBA00004141"/>
    </source>
</evidence>
<keyword evidence="4 6" id="KW-1133">Transmembrane helix</keyword>
<sequence>MGLFIKKPFEALLAEANTSGSKSLKRVLGPWSLVALGVGVIIGAGLFSITGTVAAGYTGPAITLSFAIAALGCCFAGLCYAEFASMIPVAGSAYTYSYATIGELIAWIIGWDLVLEYTVAATTVSISWSRYLVVFLEGLDIHLPQALTACPWDGGIVNIPAFLIVVLMSIFLIRGTEGSSIFNGIVVFLKVSVIAIFVVLGWKYINADNYTPYIPANTGTLGEYGLSGVLRGAAIVFFAFLGFDAVSTAAQETKNPKRNMPIGILVSLLVCTVLYMLFAHVMTGVAHYTEFSGQQGIAPVAIAIEHMGHADATGIIHPDYPWLNRAIVLAILFGYCSVIMVTLLGQSRVFLSMSHDGLLPPFFSHINEKFRTPARSNLLFMLIVGLLAAFVPARLAGEMTSIGTLMAFTLVCAAVLVVRKTMPNVPRSFKTPFVPLVPILGILTCLCMMLFLPADTWIRLVLWMLIGLDIYVGYGMKHSKLEHGVKNRRGQSALNMIGIALSLLCVITGLWHQQTVGWNESKVLLIISFVFAFTHCAYYMMRIWKGTTKQTNDNG</sequence>